<evidence type="ECO:0000313" key="11">
    <source>
        <dbReference type="EMBL" id="AEE14387.1"/>
    </source>
</evidence>
<comment type="similarity">
    <text evidence="1 8">Belongs to the class-II aminoacyl-tRNA synthetase family.</text>
</comment>
<dbReference type="CDD" id="cd04322">
    <property type="entry name" value="LysRS_N"/>
    <property type="match status" value="1"/>
</dbReference>
<evidence type="ECO:0000256" key="7">
    <source>
        <dbReference type="ARBA" id="ARBA00048573"/>
    </source>
</evidence>
<keyword evidence="8" id="KW-0963">Cytoplasm</keyword>
<dbReference type="GO" id="GO:0004824">
    <property type="term" value="F:lysine-tRNA ligase activity"/>
    <property type="evidence" value="ECO:0007669"/>
    <property type="project" value="UniProtKB-UniRule"/>
</dbReference>
<dbReference type="CDD" id="cd00775">
    <property type="entry name" value="LysRS_core"/>
    <property type="match status" value="1"/>
</dbReference>
<evidence type="ECO:0000313" key="12">
    <source>
        <dbReference type="Proteomes" id="UP000011765"/>
    </source>
</evidence>
<dbReference type="KEGG" id="tnr:Thena_0753"/>
<dbReference type="EC" id="6.1.1.6" evidence="8"/>
<dbReference type="InterPro" id="IPR004365">
    <property type="entry name" value="NA-bd_OB_tRNA"/>
</dbReference>
<accession>M1E4P9</accession>
<evidence type="ECO:0000256" key="2">
    <source>
        <dbReference type="ARBA" id="ARBA00022598"/>
    </source>
</evidence>
<dbReference type="AlphaFoldDB" id="M1E4P9"/>
<dbReference type="PRINTS" id="PR00982">
    <property type="entry name" value="TRNASYNTHLYS"/>
</dbReference>
<evidence type="ECO:0000256" key="5">
    <source>
        <dbReference type="ARBA" id="ARBA00022840"/>
    </source>
</evidence>
<dbReference type="Gene3D" id="3.30.930.10">
    <property type="entry name" value="Bira Bifunctional Protein, Domain 2"/>
    <property type="match status" value="1"/>
</dbReference>
<dbReference type="HOGENOM" id="CLU_008255_6_0_9"/>
<keyword evidence="6 8" id="KW-0030">Aminoacyl-tRNA synthetase</keyword>
<keyword evidence="12" id="KW-1185">Reference proteome</keyword>
<keyword evidence="3 8" id="KW-0479">Metal-binding</keyword>
<gene>
    <name evidence="8" type="primary">lysS</name>
    <name evidence="11" type="ORF">Thena_0753</name>
</gene>
<dbReference type="InterPro" id="IPR004364">
    <property type="entry name" value="Aa-tRNA-synt_II"/>
</dbReference>
<name>M1E4P9_9BACT</name>
<evidence type="ECO:0000256" key="1">
    <source>
        <dbReference type="ARBA" id="ARBA00008226"/>
    </source>
</evidence>
<keyword evidence="5 8" id="KW-0067">ATP-binding</keyword>
<dbReference type="GO" id="GO:0005829">
    <property type="term" value="C:cytosol"/>
    <property type="evidence" value="ECO:0007669"/>
    <property type="project" value="TreeGrafter"/>
</dbReference>
<dbReference type="InterPro" id="IPR045864">
    <property type="entry name" value="aa-tRNA-synth_II/BPL/LPL"/>
</dbReference>
<dbReference type="HAMAP" id="MF_00252">
    <property type="entry name" value="Lys_tRNA_synth_class2"/>
    <property type="match status" value="1"/>
</dbReference>
<keyword evidence="8 9" id="KW-0460">Magnesium</keyword>
<dbReference type="Pfam" id="PF00152">
    <property type="entry name" value="tRNA-synt_2"/>
    <property type="match status" value="1"/>
</dbReference>
<dbReference type="PANTHER" id="PTHR42918:SF15">
    <property type="entry name" value="LYSINE--TRNA LIGASE, CHLOROPLASTIC_MITOCHONDRIAL"/>
    <property type="match status" value="1"/>
</dbReference>
<dbReference type="InterPro" id="IPR018149">
    <property type="entry name" value="Lys-tRNA-synth_II_C"/>
</dbReference>
<dbReference type="Pfam" id="PF01336">
    <property type="entry name" value="tRNA_anti-codon"/>
    <property type="match status" value="1"/>
</dbReference>
<evidence type="ECO:0000256" key="6">
    <source>
        <dbReference type="ARBA" id="ARBA00023146"/>
    </source>
</evidence>
<dbReference type="InterPro" id="IPR006195">
    <property type="entry name" value="aa-tRNA-synth_II"/>
</dbReference>
<dbReference type="Proteomes" id="UP000011765">
    <property type="component" value="Chromosome"/>
</dbReference>
<evidence type="ECO:0000256" key="3">
    <source>
        <dbReference type="ARBA" id="ARBA00022723"/>
    </source>
</evidence>
<dbReference type="EMBL" id="CP002690">
    <property type="protein sequence ID" value="AEE14387.1"/>
    <property type="molecule type" value="Genomic_DNA"/>
</dbReference>
<dbReference type="GO" id="GO:0000049">
    <property type="term" value="F:tRNA binding"/>
    <property type="evidence" value="ECO:0007669"/>
    <property type="project" value="TreeGrafter"/>
</dbReference>
<protein>
    <recommendedName>
        <fullName evidence="8">Lysine--tRNA ligase</fullName>
        <ecNumber evidence="8">6.1.1.6</ecNumber>
    </recommendedName>
    <alternativeName>
        <fullName evidence="8">Lysyl-tRNA synthetase</fullName>
        <shortName evidence="8">LysRS</shortName>
    </alternativeName>
</protein>
<keyword evidence="2 8" id="KW-0436">Ligase</keyword>
<dbReference type="NCBIfam" id="TIGR00499">
    <property type="entry name" value="lysS_bact"/>
    <property type="match status" value="1"/>
</dbReference>
<proteinExistence type="inferred from homology"/>
<feature type="binding site" evidence="8">
    <location>
        <position position="418"/>
    </location>
    <ligand>
        <name>Mg(2+)</name>
        <dbReference type="ChEBI" id="CHEBI:18420"/>
        <label>2</label>
    </ligand>
</feature>
<comment type="subcellular location">
    <subcellularLocation>
        <location evidence="8">Cytoplasm</location>
    </subcellularLocation>
</comment>
<comment type="catalytic activity">
    <reaction evidence="7 8 9">
        <text>tRNA(Lys) + L-lysine + ATP = L-lysyl-tRNA(Lys) + AMP + diphosphate</text>
        <dbReference type="Rhea" id="RHEA:20792"/>
        <dbReference type="Rhea" id="RHEA-COMP:9696"/>
        <dbReference type="Rhea" id="RHEA-COMP:9697"/>
        <dbReference type="ChEBI" id="CHEBI:30616"/>
        <dbReference type="ChEBI" id="CHEBI:32551"/>
        <dbReference type="ChEBI" id="CHEBI:33019"/>
        <dbReference type="ChEBI" id="CHEBI:78442"/>
        <dbReference type="ChEBI" id="CHEBI:78529"/>
        <dbReference type="ChEBI" id="CHEBI:456215"/>
        <dbReference type="EC" id="6.1.1.6"/>
    </reaction>
</comment>
<dbReference type="SUPFAM" id="SSF55681">
    <property type="entry name" value="Class II aaRS and biotin synthetases"/>
    <property type="match status" value="1"/>
</dbReference>
<evidence type="ECO:0000256" key="9">
    <source>
        <dbReference type="RuleBase" id="RU000336"/>
    </source>
</evidence>
<comment type="subunit">
    <text evidence="8">Homodimer.</text>
</comment>
<dbReference type="GO" id="GO:0006430">
    <property type="term" value="P:lysyl-tRNA aminoacylation"/>
    <property type="evidence" value="ECO:0007669"/>
    <property type="project" value="UniProtKB-UniRule"/>
</dbReference>
<keyword evidence="8" id="KW-0648">Protein biosynthesis</keyword>
<feature type="binding site" evidence="8">
    <location>
        <position position="418"/>
    </location>
    <ligand>
        <name>Mg(2+)</name>
        <dbReference type="ChEBI" id="CHEBI:18420"/>
        <label>1</label>
    </ligand>
</feature>
<reference evidence="11 12" key="1">
    <citation type="submission" date="2011-04" db="EMBL/GenBank/DDBJ databases">
        <title>The complete genome of Thermodesulfobium narugense DSM 14796.</title>
        <authorList>
            <consortium name="US DOE Joint Genome Institute (JGI-PGF)"/>
            <person name="Lucas S."/>
            <person name="Han J."/>
            <person name="Lapidus A."/>
            <person name="Bruce D."/>
            <person name="Goodwin L."/>
            <person name="Pitluck S."/>
            <person name="Peters L."/>
            <person name="Kyrpides N."/>
            <person name="Mavromatis K."/>
            <person name="Pagani I."/>
            <person name="Ivanova N."/>
            <person name="Ovchinnikova G."/>
            <person name="Zhang X."/>
            <person name="Saunders L."/>
            <person name="Detter J.C."/>
            <person name="Tapia R."/>
            <person name="Han C."/>
            <person name="Land M."/>
            <person name="Hauser L."/>
            <person name="Markowitz V."/>
            <person name="Cheng J.-F."/>
            <person name="Hugenholtz P."/>
            <person name="Woyke T."/>
            <person name="Wu D."/>
            <person name="Spring S."/>
            <person name="Schroeder M."/>
            <person name="Brambilla E."/>
            <person name="Klenk H.-P."/>
            <person name="Eisen J.A."/>
        </authorList>
    </citation>
    <scope>NUCLEOTIDE SEQUENCE [LARGE SCALE GENOMIC DNA]</scope>
    <source>
        <strain evidence="11 12">DSM 14796</strain>
    </source>
</reference>
<dbReference type="NCBIfam" id="NF001756">
    <property type="entry name" value="PRK00484.1"/>
    <property type="match status" value="1"/>
</dbReference>
<feature type="binding site" evidence="8">
    <location>
        <position position="411"/>
    </location>
    <ligand>
        <name>Mg(2+)</name>
        <dbReference type="ChEBI" id="CHEBI:18420"/>
        <label>1</label>
    </ligand>
</feature>
<dbReference type="STRING" id="747365.Thena_0753"/>
<keyword evidence="4 8" id="KW-0547">Nucleotide-binding</keyword>
<dbReference type="Gene3D" id="2.40.50.140">
    <property type="entry name" value="Nucleic acid-binding proteins"/>
    <property type="match status" value="1"/>
</dbReference>
<dbReference type="GO" id="GO:0005524">
    <property type="term" value="F:ATP binding"/>
    <property type="evidence" value="ECO:0007669"/>
    <property type="project" value="UniProtKB-UniRule"/>
</dbReference>
<dbReference type="RefSeq" id="WP_013756114.1">
    <property type="nucleotide sequence ID" value="NC_015499.1"/>
</dbReference>
<dbReference type="PROSITE" id="PS50862">
    <property type="entry name" value="AA_TRNA_LIGASE_II"/>
    <property type="match status" value="1"/>
</dbReference>
<comment type="cofactor">
    <cofactor evidence="8 9">
        <name>Mg(2+)</name>
        <dbReference type="ChEBI" id="CHEBI:18420"/>
    </cofactor>
    <text evidence="8 9">Binds 3 Mg(2+) ions per subunit.</text>
</comment>
<dbReference type="InterPro" id="IPR002313">
    <property type="entry name" value="Lys-tRNA-ligase_II"/>
</dbReference>
<evidence type="ECO:0000259" key="10">
    <source>
        <dbReference type="PROSITE" id="PS50862"/>
    </source>
</evidence>
<evidence type="ECO:0000256" key="8">
    <source>
        <dbReference type="HAMAP-Rule" id="MF_00252"/>
    </source>
</evidence>
<sequence length="500" mass="58044">MKEHDEESFLIDKTLEDEYYKQRLLKINALRNMKIDPYPVESNFLDYISNIKNKFEENKLSETDETTVVGRLFSKRLHGKMSFADIIDFTGKIQIQLKKDILGEQYDFFKNYIDIGDFIQVSGNLFRTKTGEITVLVKTIKILSKALRALPEKWHGLKNVELRYRFRYLDLISNPKTRDIFVKRSKIISFIRKFFEERGFLEVETPMLHIIPGGASAKPFVTYHNVLEKNLFLRIAPELYLKRLLIGNFHKIFEINRSFRNEGVSVKHNPEFTMLEAYQAYSDLNDMMSLAEELLFYLCQNVLGTTDIVYQGKTYSFKPPLRRLDFDESIKEYVGLTEDQLKDKAFLQSFVKNLGCQFSEEWGLGKLKLEIFEHIVEKKIEEPTFVVGYPAEVSPLAKKDPLNPEKAHRFELIVAGREIGNAHSELNDPIYQKNMFLEQAKLKESGDEEAQSMDEDFIFALEHGMPPAGGLGLGIDRIVMLLTDSPSIRDVIFFPHLKPN</sequence>
<evidence type="ECO:0000256" key="4">
    <source>
        <dbReference type="ARBA" id="ARBA00022741"/>
    </source>
</evidence>
<dbReference type="eggNOG" id="COG1190">
    <property type="taxonomic scope" value="Bacteria"/>
</dbReference>
<dbReference type="GO" id="GO:0000287">
    <property type="term" value="F:magnesium ion binding"/>
    <property type="evidence" value="ECO:0007669"/>
    <property type="project" value="UniProtKB-UniRule"/>
</dbReference>
<organism evidence="11 12">
    <name type="scientific">Thermodesulfobium narugense DSM 14796</name>
    <dbReference type="NCBI Taxonomy" id="747365"/>
    <lineage>
        <taxon>Bacteria</taxon>
        <taxon>Pseudomonadati</taxon>
        <taxon>Thermodesulfobiota</taxon>
        <taxon>Thermodesulfobiia</taxon>
        <taxon>Thermodesulfobiales</taxon>
        <taxon>Thermodesulfobiaceae</taxon>
        <taxon>Thermodesulfobium</taxon>
    </lineage>
</organism>
<dbReference type="InterPro" id="IPR012340">
    <property type="entry name" value="NA-bd_OB-fold"/>
</dbReference>
<dbReference type="SUPFAM" id="SSF50249">
    <property type="entry name" value="Nucleic acid-binding proteins"/>
    <property type="match status" value="1"/>
</dbReference>
<feature type="domain" description="Aminoacyl-transfer RNA synthetases class-II family profile" evidence="10">
    <location>
        <begin position="184"/>
        <end position="499"/>
    </location>
</feature>
<dbReference type="PANTHER" id="PTHR42918">
    <property type="entry name" value="LYSYL-TRNA SYNTHETASE"/>
    <property type="match status" value="1"/>
</dbReference>
<dbReference type="InterPro" id="IPR044136">
    <property type="entry name" value="Lys-tRNA-ligase_II_N"/>
</dbReference>